<dbReference type="Proteomes" id="UP000199197">
    <property type="component" value="Unassembled WGS sequence"/>
</dbReference>
<evidence type="ECO:0000313" key="2">
    <source>
        <dbReference type="Proteomes" id="UP000199197"/>
    </source>
</evidence>
<protein>
    <recommendedName>
        <fullName evidence="3">Restriction endonuclease</fullName>
    </recommendedName>
</protein>
<evidence type="ECO:0008006" key="3">
    <source>
        <dbReference type="Google" id="ProtNLM"/>
    </source>
</evidence>
<evidence type="ECO:0000313" key="1">
    <source>
        <dbReference type="EMBL" id="CUS98658.1"/>
    </source>
</evidence>
<dbReference type="EMBL" id="CZVW01000004">
    <property type="protein sequence ID" value="CUS98658.1"/>
    <property type="molecule type" value="Genomic_DNA"/>
</dbReference>
<proteinExistence type="predicted"/>
<keyword evidence="2" id="KW-1185">Reference proteome</keyword>
<organism evidence="1 2">
    <name type="scientific">Candidatus Chryseopegocella kryptomonas</name>
    <dbReference type="NCBI Taxonomy" id="1633643"/>
    <lineage>
        <taxon>Bacteria</taxon>
        <taxon>Pseudomonadati</taxon>
        <taxon>Candidatus Kryptoniota</taxon>
        <taxon>Candidatus Chryseopegocella</taxon>
    </lineage>
</organism>
<gene>
    <name evidence="1" type="ORF">JGI23_00527</name>
</gene>
<dbReference type="AlphaFoldDB" id="A0A0P1MS28"/>
<accession>A0A0P1MS28</accession>
<sequence>MDDYKEFLHRLKTLISKNPNLVKITLSNIFTMRLIGNKTHGDLAEIALTEFINQYMYDYKAEHIGKSKYRSKEFEEDIKIINEISKQSFLVSIKAYGHGPLQLSTDKNFKMFPALQKFMAGKEVLIGNDKILKILESENFAVLKNLNILPLVYDEVGKRCNIMVFDFDKMKNEVEKIKLEGEGKNRKYPVFKFYNRRDEYICEVRYGGKDANALQRGFWTHTKNAEGYFESLTGGWIEYSDNEVLVRLFRYALVTSGEGHKKAIKVLAKDIEKLKKLS</sequence>
<name>A0A0P1MS28_9BACT</name>
<reference evidence="2" key="1">
    <citation type="submission" date="2015-11" db="EMBL/GenBank/DDBJ databases">
        <authorList>
            <person name="Varghese N."/>
        </authorList>
    </citation>
    <scope>NUCLEOTIDE SEQUENCE [LARGE SCALE GENOMIC DNA]</scope>
    <source>
        <strain evidence="2">JGI-23</strain>
    </source>
</reference>